<organism evidence="2 3">
    <name type="scientific">Halovenus aranensis</name>
    <dbReference type="NCBI Taxonomy" id="890420"/>
    <lineage>
        <taxon>Archaea</taxon>
        <taxon>Methanobacteriati</taxon>
        <taxon>Methanobacteriota</taxon>
        <taxon>Stenosarchaea group</taxon>
        <taxon>Halobacteria</taxon>
        <taxon>Halobacteriales</taxon>
        <taxon>Haloarculaceae</taxon>
        <taxon>Halovenus</taxon>
    </lineage>
</organism>
<dbReference type="InterPro" id="IPR058462">
    <property type="entry name" value="DUF8149"/>
</dbReference>
<evidence type="ECO:0000313" key="2">
    <source>
        <dbReference type="EMBL" id="SDJ36482.1"/>
    </source>
</evidence>
<dbReference type="OrthoDB" id="260707at2157"/>
<evidence type="ECO:0000313" key="3">
    <source>
        <dbReference type="Proteomes" id="UP000198856"/>
    </source>
</evidence>
<gene>
    <name evidence="2" type="ORF">SAMN05216226_102324</name>
</gene>
<dbReference type="EMBL" id="FNFC01000002">
    <property type="protein sequence ID" value="SDJ36482.1"/>
    <property type="molecule type" value="Genomic_DNA"/>
</dbReference>
<protein>
    <recommendedName>
        <fullName evidence="1">DUF8149 domain-containing protein</fullName>
    </recommendedName>
</protein>
<dbReference type="AlphaFoldDB" id="A0A1G8T4K5"/>
<dbReference type="Pfam" id="PF26476">
    <property type="entry name" value="DUF8149"/>
    <property type="match status" value="1"/>
</dbReference>
<evidence type="ECO:0000259" key="1">
    <source>
        <dbReference type="Pfam" id="PF26476"/>
    </source>
</evidence>
<name>A0A1G8T4K5_9EURY</name>
<proteinExistence type="predicted"/>
<reference evidence="2 3" key="1">
    <citation type="submission" date="2016-10" db="EMBL/GenBank/DDBJ databases">
        <authorList>
            <person name="de Groot N.N."/>
        </authorList>
    </citation>
    <scope>NUCLEOTIDE SEQUENCE [LARGE SCALE GENOMIC DNA]</scope>
    <source>
        <strain evidence="2 3">IBRC-M10015</strain>
    </source>
</reference>
<keyword evidence="3" id="KW-1185">Reference proteome</keyword>
<feature type="domain" description="DUF8149" evidence="1">
    <location>
        <begin position="3"/>
        <end position="67"/>
    </location>
</feature>
<dbReference type="RefSeq" id="WP_092699440.1">
    <property type="nucleotide sequence ID" value="NZ_FNFC01000002.1"/>
</dbReference>
<dbReference type="Proteomes" id="UP000198856">
    <property type="component" value="Unassembled WGS sequence"/>
</dbReference>
<sequence length="67" mass="7343">MAESDSEPTVPIRCEDCGTETRLPLSEVGETLERHNDQRHGGEEIARVDPAIADQLADLVAEDLDLL</sequence>
<accession>A0A1G8T4K5</accession>